<keyword evidence="3" id="KW-1185">Reference proteome</keyword>
<gene>
    <name evidence="2" type="primary">hpsA</name>
    <name evidence="2" type="ORF">NG743_13435</name>
</gene>
<feature type="transmembrane region" description="Helical" evidence="1">
    <location>
        <begin position="47"/>
        <end position="68"/>
    </location>
</feature>
<name>A0ABY5LQB5_9CYAN</name>
<dbReference type="InterPro" id="IPR049774">
    <property type="entry name" value="EPS_HpsA-like"/>
</dbReference>
<protein>
    <submittedName>
        <fullName evidence="2">Hormogonium polysaccharide biosynthesis protein HpsA</fullName>
    </submittedName>
</protein>
<evidence type="ECO:0000256" key="1">
    <source>
        <dbReference type="SAM" id="Phobius"/>
    </source>
</evidence>
<evidence type="ECO:0000313" key="3">
    <source>
        <dbReference type="Proteomes" id="UP001057561"/>
    </source>
</evidence>
<keyword evidence="1" id="KW-1133">Transmembrane helix</keyword>
<organism evidence="2 3">
    <name type="scientific">Dolichospermum heterosporum TAC447</name>
    <dbReference type="NCBI Taxonomy" id="747523"/>
    <lineage>
        <taxon>Bacteria</taxon>
        <taxon>Bacillati</taxon>
        <taxon>Cyanobacteriota</taxon>
        <taxon>Cyanophyceae</taxon>
        <taxon>Nostocales</taxon>
        <taxon>Aphanizomenonaceae</taxon>
        <taxon>Dolichospermum</taxon>
        <taxon>Dolichospermum heterosporum</taxon>
    </lineage>
</organism>
<evidence type="ECO:0000313" key="2">
    <source>
        <dbReference type="EMBL" id="UUO13116.1"/>
    </source>
</evidence>
<sequence length="1054" mass="116435">MYRKRQLSKIFTKLIRRFLTHSKKQIIWLLWTTFGTRKQWKVTTAGFVLPTVAMVSMVVVLLTTTIMLRSFDRAKNASNVRINEIVLSATIPAIDRSRAKINKLFEDISLPKITPTDAELYKVLDDINNIDNINKYTFADETKLQISFDISGNSIIEQPTTNTSLYDNETVNTAWKFPVDTDNNGKFDSYTLYGILFRTPRNISGKYARARNRLEARTSPMVKGILDANCTTNNNPILVGNTGWIKQNNELKKSFFVYTATVPIITLPSDTTNYEKYQGSKGFAALEYQQDRIQIPPSNIAIYNDDLEINPDTALNLNGGIFTNSNFLTGGSGQVQLYQISSKESCYYKSKNSKIIVGGNLGAGGFKSAGTTTTKVDLFKGTTTNPAASTWEASVTNSSSNLMYNNLAYINRINKLIASQFANAISSDPSEVKTGIENKKQDLGLSSFTTAEFDAIRRQQLQLYFQKRTRRVPYQEVNFASTETFPANVLQGSGDKLRPIDKWMYATDPGDDALLDASGTSGIQTDAQKLVSPVDHILDSTRRPNAIMLINGSKLGRGTTNTYREEEKGLILASNLPVYIKGNFNLHTQEEFTQTLANDWNNFYTRTSTNLNPNFACRSGNPQLPNCPTGDEWRPATVLGDAVTLLSGNFREGFRDEGDYDWNNSLVGTPAPGFSAVNFFGANGKWADINNSGFPKDFDTATTGYQGSSYVNNFVTPLVRMIPARQYAYEICSSAVKDECFCSATNTTAQCAVKTKRWTINNVAFNGYNSSSGNSNGWEALPFKRLALKRNLTTTLLTTPLTIYGIPASGNKLAEYPVGGTTSPALALDSSGNQFLVPWLLPNSSNVFEPVLQIQKPFATETDSTNTTVISSVTNTSKTPKENQDSRNWLQPVLADTTFNLNVAAGDSPARPTEDNGGLQNFTRFMENWASSHGQKTAKISGSFIQLKKSTYATGTYNVNVGASSIVYAIVTDSGATTGYLPPRRNWSYDVALLSQSPDRFASKLVLTSPDLPDEYFREVGKDDKWVETLLCAKTTNSGTPYALAQNQRPSTCK</sequence>
<reference evidence="2" key="1">
    <citation type="submission" date="2022-06" db="EMBL/GenBank/DDBJ databases">
        <title>Nostosin G and Spiroidesin B from the Cyanobacterium Dolichospermum sp. NIES-1697.</title>
        <authorList>
            <person name="Phan C.-S."/>
            <person name="Mehjabin J.J."/>
            <person name="Anas A.R.J."/>
            <person name="Hayasaka M."/>
            <person name="Onoki R."/>
            <person name="Wang J."/>
            <person name="Umezawa T."/>
            <person name="Washio K."/>
            <person name="Morikawa M."/>
            <person name="Okino T."/>
        </authorList>
    </citation>
    <scope>NUCLEOTIDE SEQUENCE</scope>
    <source>
        <strain evidence="2">NIES-1697</strain>
    </source>
</reference>
<dbReference type="EMBL" id="CP099464">
    <property type="protein sequence ID" value="UUO13116.1"/>
    <property type="molecule type" value="Genomic_DNA"/>
</dbReference>
<dbReference type="Proteomes" id="UP001057561">
    <property type="component" value="Chromosome"/>
</dbReference>
<proteinExistence type="predicted"/>
<keyword evidence="1" id="KW-0812">Transmembrane</keyword>
<dbReference type="NCBIfam" id="NF038301">
    <property type="entry name" value="EPS_HpsA"/>
    <property type="match status" value="2"/>
</dbReference>
<accession>A0ABY5LQB5</accession>
<keyword evidence="1" id="KW-0472">Membrane</keyword>
<dbReference type="RefSeq" id="WP_257120243.1">
    <property type="nucleotide sequence ID" value="NZ_CP099464.1"/>
</dbReference>